<protein>
    <submittedName>
        <fullName evidence="1">Uncharacterized protein</fullName>
    </submittedName>
</protein>
<reference evidence="1 2" key="1">
    <citation type="journal article" date="2018" name="Sci. Rep.">
        <title>Comparative genomics provides insights into the lifestyle and reveals functional heterogeneity of dark septate endophytic fungi.</title>
        <authorList>
            <person name="Knapp D.G."/>
            <person name="Nemeth J.B."/>
            <person name="Barry K."/>
            <person name="Hainaut M."/>
            <person name="Henrissat B."/>
            <person name="Johnson J."/>
            <person name="Kuo A."/>
            <person name="Lim J.H.P."/>
            <person name="Lipzen A."/>
            <person name="Nolan M."/>
            <person name="Ohm R.A."/>
            <person name="Tamas L."/>
            <person name="Grigoriev I.V."/>
            <person name="Spatafora J.W."/>
            <person name="Nagy L.G."/>
            <person name="Kovacs G.M."/>
        </authorList>
    </citation>
    <scope>NUCLEOTIDE SEQUENCE [LARGE SCALE GENOMIC DNA]</scope>
    <source>
        <strain evidence="1 2">DSE2036</strain>
    </source>
</reference>
<keyword evidence="2" id="KW-1185">Reference proteome</keyword>
<proteinExistence type="predicted"/>
<accession>A0A2V1D5D1</accession>
<organism evidence="1 2">
    <name type="scientific">Periconia macrospinosa</name>
    <dbReference type="NCBI Taxonomy" id="97972"/>
    <lineage>
        <taxon>Eukaryota</taxon>
        <taxon>Fungi</taxon>
        <taxon>Dikarya</taxon>
        <taxon>Ascomycota</taxon>
        <taxon>Pezizomycotina</taxon>
        <taxon>Dothideomycetes</taxon>
        <taxon>Pleosporomycetidae</taxon>
        <taxon>Pleosporales</taxon>
        <taxon>Massarineae</taxon>
        <taxon>Periconiaceae</taxon>
        <taxon>Periconia</taxon>
    </lineage>
</organism>
<evidence type="ECO:0000313" key="1">
    <source>
        <dbReference type="EMBL" id="PVH93256.1"/>
    </source>
</evidence>
<name>A0A2V1D5D1_9PLEO</name>
<dbReference type="EMBL" id="KZ805603">
    <property type="protein sequence ID" value="PVH93256.1"/>
    <property type="molecule type" value="Genomic_DNA"/>
</dbReference>
<sequence length="56" mass="6264">MTAIDNEWSSIYSGSKRSELTSISEAGLQCFVTKQHIAPEIEVFQYFKSTECIGDS</sequence>
<gene>
    <name evidence="1" type="ORF">DM02DRAFT_662160</name>
</gene>
<evidence type="ECO:0000313" key="2">
    <source>
        <dbReference type="Proteomes" id="UP000244855"/>
    </source>
</evidence>
<dbReference type="AlphaFoldDB" id="A0A2V1D5D1"/>
<dbReference type="Proteomes" id="UP000244855">
    <property type="component" value="Unassembled WGS sequence"/>
</dbReference>